<proteinExistence type="predicted"/>
<sequence length="93" mass="10040">MSRPRTACLWRTSRRRATRRAWPLRTFVAGNEFAGKTVMPFYTSGSSGIGGSAERLAELASSGDWLEGERFSSGAGDEAAEWAAGLGLQGRRS</sequence>
<dbReference type="InterPro" id="IPR008254">
    <property type="entry name" value="Flavodoxin/NO_synth"/>
</dbReference>
<dbReference type="EMBL" id="JAUDEA010000008">
    <property type="protein sequence ID" value="MDM8271340.1"/>
    <property type="molecule type" value="Genomic_DNA"/>
</dbReference>
<evidence type="ECO:0000313" key="2">
    <source>
        <dbReference type="EMBL" id="MDM8271340.1"/>
    </source>
</evidence>
<evidence type="ECO:0000313" key="3">
    <source>
        <dbReference type="Proteomes" id="UP001529256"/>
    </source>
</evidence>
<dbReference type="Proteomes" id="UP001529256">
    <property type="component" value="Unassembled WGS sequence"/>
</dbReference>
<comment type="caution">
    <text evidence="2">The sequence shown here is derived from an EMBL/GenBank/DDBJ whole genome shotgun (WGS) entry which is preliminary data.</text>
</comment>
<feature type="domain" description="Flavodoxin-like" evidence="1">
    <location>
        <begin position="25"/>
        <end position="82"/>
    </location>
</feature>
<reference evidence="2" key="2">
    <citation type="submission" date="2023-06" db="EMBL/GenBank/DDBJ databases">
        <authorList>
            <person name="Zeman M."/>
            <person name="Kubasova T."/>
            <person name="Jahodarova E."/>
            <person name="Nykrynova M."/>
            <person name="Rychlik I."/>
        </authorList>
    </citation>
    <scope>NUCLEOTIDE SEQUENCE</scope>
    <source>
        <strain evidence="2">153_Feed</strain>
    </source>
</reference>
<dbReference type="InterPro" id="IPR029039">
    <property type="entry name" value="Flavoprotein-like_sf"/>
</dbReference>
<organism evidence="2 3">
    <name type="scientific">Thermophilibacter provencensis</name>
    <dbReference type="NCBI Taxonomy" id="1852386"/>
    <lineage>
        <taxon>Bacteria</taxon>
        <taxon>Bacillati</taxon>
        <taxon>Actinomycetota</taxon>
        <taxon>Coriobacteriia</taxon>
        <taxon>Coriobacteriales</taxon>
        <taxon>Atopobiaceae</taxon>
        <taxon>Thermophilibacter</taxon>
    </lineage>
</organism>
<reference evidence="2" key="1">
    <citation type="submission" date="2023-06" db="EMBL/GenBank/DDBJ databases">
        <title>Identification and characterization of horizontal gene transfer across gut microbiota members of farm animals based on homology search.</title>
        <authorList>
            <person name="Schwarzerova J."/>
            <person name="Nykrynova M."/>
            <person name="Jureckova K."/>
            <person name="Cejkova D."/>
            <person name="Rychlik I."/>
        </authorList>
    </citation>
    <scope>NUCLEOTIDE SEQUENCE</scope>
    <source>
        <strain evidence="2">153_Feed</strain>
    </source>
</reference>
<protein>
    <submittedName>
        <fullName evidence="2">Flavodoxin</fullName>
    </submittedName>
</protein>
<dbReference type="Gene3D" id="3.40.50.360">
    <property type="match status" value="1"/>
</dbReference>
<keyword evidence="3" id="KW-1185">Reference proteome</keyword>
<evidence type="ECO:0000259" key="1">
    <source>
        <dbReference type="Pfam" id="PF12682"/>
    </source>
</evidence>
<accession>A0ABT7V421</accession>
<gene>
    <name evidence="2" type="ORF">QUW25_06615</name>
</gene>
<dbReference type="Pfam" id="PF12682">
    <property type="entry name" value="Flavodoxin_4"/>
    <property type="match status" value="1"/>
</dbReference>
<name>A0ABT7V421_9ACTN</name>